<sequence length="138" mass="15037">MRLFAFATVAVLSFVQPLFADPVADIPKIAGKEPAAVEKLLGKPTEGEKTKYGKTLVYQKGKVEIVYIKGEADWITINDLKDVTFDETATKALGIDAAKPTFKGPTVIRWEPAGKLTSVAVFELEGKVDYAYVKVATK</sequence>
<keyword evidence="1" id="KW-0732">Signal</keyword>
<evidence type="ECO:0000313" key="2">
    <source>
        <dbReference type="EMBL" id="MCW1913038.1"/>
    </source>
</evidence>
<organism evidence="2 3">
    <name type="scientific">Luteolibacter rhizosphaerae</name>
    <dbReference type="NCBI Taxonomy" id="2989719"/>
    <lineage>
        <taxon>Bacteria</taxon>
        <taxon>Pseudomonadati</taxon>
        <taxon>Verrucomicrobiota</taxon>
        <taxon>Verrucomicrobiia</taxon>
        <taxon>Verrucomicrobiales</taxon>
        <taxon>Verrucomicrobiaceae</taxon>
        <taxon>Luteolibacter</taxon>
    </lineage>
</organism>
<feature type="signal peptide" evidence="1">
    <location>
        <begin position="1"/>
        <end position="20"/>
    </location>
</feature>
<proteinExistence type="predicted"/>
<accession>A0ABT3FZN8</accession>
<feature type="chain" id="PRO_5046232229" evidence="1">
    <location>
        <begin position="21"/>
        <end position="138"/>
    </location>
</feature>
<evidence type="ECO:0000256" key="1">
    <source>
        <dbReference type="SAM" id="SignalP"/>
    </source>
</evidence>
<keyword evidence="3" id="KW-1185">Reference proteome</keyword>
<reference evidence="2" key="1">
    <citation type="submission" date="2022-10" db="EMBL/GenBank/DDBJ databases">
        <title>Luteolibacter sp. GHJ8, whole genome shotgun sequencing project.</title>
        <authorList>
            <person name="Zhao G."/>
            <person name="Shen L."/>
        </authorList>
    </citation>
    <scope>NUCLEOTIDE SEQUENCE</scope>
    <source>
        <strain evidence="2">GHJ8</strain>
    </source>
</reference>
<evidence type="ECO:0000313" key="3">
    <source>
        <dbReference type="Proteomes" id="UP001165653"/>
    </source>
</evidence>
<dbReference type="EMBL" id="JAPDDR010000002">
    <property type="protein sequence ID" value="MCW1913038.1"/>
    <property type="molecule type" value="Genomic_DNA"/>
</dbReference>
<dbReference type="Proteomes" id="UP001165653">
    <property type="component" value="Unassembled WGS sequence"/>
</dbReference>
<dbReference type="RefSeq" id="WP_264512068.1">
    <property type="nucleotide sequence ID" value="NZ_JAPDDR010000002.1"/>
</dbReference>
<protein>
    <submittedName>
        <fullName evidence="2">Uncharacterized protein</fullName>
    </submittedName>
</protein>
<gene>
    <name evidence="2" type="ORF">OJ996_05615</name>
</gene>
<name>A0ABT3FZN8_9BACT</name>
<comment type="caution">
    <text evidence="2">The sequence shown here is derived from an EMBL/GenBank/DDBJ whole genome shotgun (WGS) entry which is preliminary data.</text>
</comment>